<dbReference type="Proteomes" id="UP000295793">
    <property type="component" value="Unassembled WGS sequence"/>
</dbReference>
<evidence type="ECO:0000313" key="2">
    <source>
        <dbReference type="Proteomes" id="UP000295793"/>
    </source>
</evidence>
<sequence length="164" mass="17299">MPDQMENLLVSACLLGEKVRYNGSGQLVDHPFLAALIDAGRVITVCPEVDGGLPTPRPPAEIQSSGSAVRVVTINAIDVTEQFTSGANNALEVAKKEGCAFALMAARSPSCGNQQIYDGSYSGKLIEGSGITAELLQRNGIQVFNQYQLDDLEAAMTQAARAQA</sequence>
<keyword evidence="2" id="KW-1185">Reference proteome</keyword>
<dbReference type="PANTHER" id="PTHR30087:SF1">
    <property type="entry name" value="HYPOTHETICAL CYTOSOLIC PROTEIN"/>
    <property type="match status" value="1"/>
</dbReference>
<name>A0A4R3IE25_9GAMM</name>
<dbReference type="AlphaFoldDB" id="A0A4R3IE25"/>
<proteinExistence type="predicted"/>
<protein>
    <submittedName>
        <fullName evidence="1">Uncharacterized protein YbbK (DUF523 family)</fullName>
    </submittedName>
</protein>
<reference evidence="1 2" key="1">
    <citation type="submission" date="2019-03" db="EMBL/GenBank/DDBJ databases">
        <title>Genomic Encyclopedia of Archaeal and Bacterial Type Strains, Phase II (KMG-II): from individual species to whole genera.</title>
        <authorList>
            <person name="Goeker M."/>
        </authorList>
    </citation>
    <scope>NUCLEOTIDE SEQUENCE [LARGE SCALE GENOMIC DNA]</scope>
    <source>
        <strain evidence="1 2">DSM 15388</strain>
    </source>
</reference>
<dbReference type="RefSeq" id="WP_243645755.1">
    <property type="nucleotide sequence ID" value="NZ_SLZR01000002.1"/>
</dbReference>
<comment type="caution">
    <text evidence="1">The sequence shown here is derived from an EMBL/GenBank/DDBJ whole genome shotgun (WGS) entry which is preliminary data.</text>
</comment>
<organism evidence="1 2">
    <name type="scientific">Reinekea marinisedimentorum</name>
    <dbReference type="NCBI Taxonomy" id="230495"/>
    <lineage>
        <taxon>Bacteria</taxon>
        <taxon>Pseudomonadati</taxon>
        <taxon>Pseudomonadota</taxon>
        <taxon>Gammaproteobacteria</taxon>
        <taxon>Oceanospirillales</taxon>
        <taxon>Saccharospirillaceae</taxon>
        <taxon>Reinekea</taxon>
    </lineage>
</organism>
<gene>
    <name evidence="1" type="ORF">BCF53_10254</name>
</gene>
<evidence type="ECO:0000313" key="1">
    <source>
        <dbReference type="EMBL" id="TCS43031.1"/>
    </source>
</evidence>
<dbReference type="Pfam" id="PF04463">
    <property type="entry name" value="2-thiour_desulf"/>
    <property type="match status" value="1"/>
</dbReference>
<accession>A0A4R3IE25</accession>
<dbReference type="EMBL" id="SLZR01000002">
    <property type="protein sequence ID" value="TCS43031.1"/>
    <property type="molecule type" value="Genomic_DNA"/>
</dbReference>
<dbReference type="PANTHER" id="PTHR30087">
    <property type="entry name" value="INNER MEMBRANE PROTEIN"/>
    <property type="match status" value="1"/>
</dbReference>
<dbReference type="InterPro" id="IPR007553">
    <property type="entry name" value="2-thiour_desulf"/>
</dbReference>